<dbReference type="OrthoDB" id="7051554at2"/>
<dbReference type="SUPFAM" id="SSF50998">
    <property type="entry name" value="Quinoprotein alcohol dehydrogenase-like"/>
    <property type="match status" value="1"/>
</dbReference>
<dbReference type="InterPro" id="IPR002372">
    <property type="entry name" value="PQQ_rpt_dom"/>
</dbReference>
<dbReference type="PANTHER" id="PTHR34512:SF30">
    <property type="entry name" value="OUTER MEMBRANE PROTEIN ASSEMBLY FACTOR BAMB"/>
    <property type="match status" value="1"/>
</dbReference>
<accession>F0SMS4</accession>
<organism evidence="3 4">
    <name type="scientific">Rubinisphaera brasiliensis (strain ATCC 49424 / DSM 5305 / JCM 21570 / IAM 15109 / NBRC 103401 / IFAM 1448)</name>
    <name type="common">Planctomyces brasiliensis</name>
    <dbReference type="NCBI Taxonomy" id="756272"/>
    <lineage>
        <taxon>Bacteria</taxon>
        <taxon>Pseudomonadati</taxon>
        <taxon>Planctomycetota</taxon>
        <taxon>Planctomycetia</taxon>
        <taxon>Planctomycetales</taxon>
        <taxon>Planctomycetaceae</taxon>
        <taxon>Rubinisphaera</taxon>
    </lineage>
</organism>
<evidence type="ECO:0000313" key="3">
    <source>
        <dbReference type="EMBL" id="ADY58893.1"/>
    </source>
</evidence>
<keyword evidence="1" id="KW-1133">Transmembrane helix</keyword>
<feature type="transmembrane region" description="Helical" evidence="1">
    <location>
        <begin position="40"/>
        <end position="60"/>
    </location>
</feature>
<proteinExistence type="predicted"/>
<dbReference type="Pfam" id="PF13360">
    <property type="entry name" value="PQQ_2"/>
    <property type="match status" value="1"/>
</dbReference>
<reference evidence="4" key="1">
    <citation type="submission" date="2011-02" db="EMBL/GenBank/DDBJ databases">
        <title>The complete genome of Planctomyces brasiliensis DSM 5305.</title>
        <authorList>
            <person name="Lucas S."/>
            <person name="Copeland A."/>
            <person name="Lapidus A."/>
            <person name="Bruce D."/>
            <person name="Goodwin L."/>
            <person name="Pitluck S."/>
            <person name="Kyrpides N."/>
            <person name="Mavromatis K."/>
            <person name="Pagani I."/>
            <person name="Ivanova N."/>
            <person name="Ovchinnikova G."/>
            <person name="Lu M."/>
            <person name="Detter J.C."/>
            <person name="Han C."/>
            <person name="Land M."/>
            <person name="Hauser L."/>
            <person name="Markowitz V."/>
            <person name="Cheng J.-F."/>
            <person name="Hugenholtz P."/>
            <person name="Woyke T."/>
            <person name="Wu D."/>
            <person name="Tindall B."/>
            <person name="Pomrenke H.G."/>
            <person name="Brambilla E."/>
            <person name="Klenk H.-P."/>
            <person name="Eisen J.A."/>
        </authorList>
    </citation>
    <scope>NUCLEOTIDE SEQUENCE [LARGE SCALE GENOMIC DNA]</scope>
    <source>
        <strain evidence="4">ATCC 49424 / DSM 5305 / JCM 21570 / NBRC 103401 / IFAM 1448</strain>
    </source>
</reference>
<evidence type="ECO:0000256" key="1">
    <source>
        <dbReference type="SAM" id="Phobius"/>
    </source>
</evidence>
<keyword evidence="1" id="KW-0812">Transmembrane</keyword>
<dbReference type="HOGENOM" id="CLU_027480_2_0_0"/>
<protein>
    <recommendedName>
        <fullName evidence="2">Pyrrolo-quinoline quinone repeat domain-containing protein</fullName>
    </recommendedName>
</protein>
<dbReference type="PANTHER" id="PTHR34512">
    <property type="entry name" value="CELL SURFACE PROTEIN"/>
    <property type="match status" value="1"/>
</dbReference>
<gene>
    <name evidence="3" type="ordered locus">Plabr_1281</name>
</gene>
<name>F0SMS4_RUBBR</name>
<dbReference type="Proteomes" id="UP000006860">
    <property type="component" value="Chromosome"/>
</dbReference>
<dbReference type="KEGG" id="pbs:Plabr_1281"/>
<feature type="transmembrane region" description="Helical" evidence="1">
    <location>
        <begin position="66"/>
        <end position="93"/>
    </location>
</feature>
<dbReference type="AlphaFoldDB" id="F0SMS4"/>
<dbReference type="InterPro" id="IPR018391">
    <property type="entry name" value="PQQ_b-propeller_rpt"/>
</dbReference>
<dbReference type="InterPro" id="IPR015943">
    <property type="entry name" value="WD40/YVTN_repeat-like_dom_sf"/>
</dbReference>
<dbReference type="RefSeq" id="WP_013627625.1">
    <property type="nucleotide sequence ID" value="NC_015174.1"/>
</dbReference>
<keyword evidence="4" id="KW-1185">Reference proteome</keyword>
<dbReference type="SMART" id="SM00564">
    <property type="entry name" value="PQQ"/>
    <property type="match status" value="3"/>
</dbReference>
<sequence length="561" mass="61019">MNGSPPSQPTSDAARQNAAETAETAPAAGQLKKHHWLRSWGVPVITLVVYSLAIVLIRAFNRDPFYGMAVVNLITFSLGGAMVITLIGWFAFASYFSRRTVMIALAILLAASVGWAGSVKMVRFDGDMVPTFTYRWEQPPELQEKAGELVGNRETFEIRPEDAPAFRGVNRDGIVQGPALKQDWQANPPQELWRTSVGEGYSSMAIVGNALITMEQRGENEAVTCYDIKSGKLQWIHSYPGRFYEAMGGLGPRATPTIHDGFVYSMGANGDVCCLDFFTGEEIWQRNVLKDLGIPNVTWAMSSSPLIVGEMVIVNPGAPNGNGLMALNRSTGETVWKSDGLADYKAAESPSNYAGYSSPVLMTIGDMEQLVIFDGDGLSGHNAGTGELLWHFKHHHGAGVNVAQPILLENGHQILISASYGTGSALVEVTAPTDDSGWKAEKVWHEPGLLRSKFSNPVFHEGTVYGLDEGILMAINPETGKKLWKKGRFGHGQVLLVNGQVLIMAEAGDLVLGDVSPDTFTEVTRMTVLPDSRVWNPQTLVDGIVYVRDDKEMAAFDLKAD</sequence>
<evidence type="ECO:0000259" key="2">
    <source>
        <dbReference type="Pfam" id="PF13360"/>
    </source>
</evidence>
<dbReference type="InterPro" id="IPR011047">
    <property type="entry name" value="Quinoprotein_ADH-like_sf"/>
</dbReference>
<feature type="domain" description="Pyrrolo-quinoline quinone repeat" evidence="2">
    <location>
        <begin position="220"/>
        <end position="485"/>
    </location>
</feature>
<dbReference type="STRING" id="756272.Plabr_1281"/>
<evidence type="ECO:0000313" key="4">
    <source>
        <dbReference type="Proteomes" id="UP000006860"/>
    </source>
</evidence>
<keyword evidence="1" id="KW-0472">Membrane</keyword>
<dbReference type="EMBL" id="CP002546">
    <property type="protein sequence ID" value="ADY58893.1"/>
    <property type="molecule type" value="Genomic_DNA"/>
</dbReference>
<feature type="transmembrane region" description="Helical" evidence="1">
    <location>
        <begin position="100"/>
        <end position="118"/>
    </location>
</feature>
<dbReference type="eggNOG" id="COG1520">
    <property type="taxonomic scope" value="Bacteria"/>
</dbReference>
<dbReference type="Gene3D" id="2.130.10.10">
    <property type="entry name" value="YVTN repeat-like/Quinoprotein amine dehydrogenase"/>
    <property type="match status" value="1"/>
</dbReference>